<keyword evidence="4" id="KW-1185">Reference proteome</keyword>
<accession>A0A653DFA9</accession>
<feature type="compositionally biased region" description="Basic and acidic residues" evidence="2">
    <location>
        <begin position="72"/>
        <end position="85"/>
    </location>
</feature>
<reference evidence="3 4" key="1">
    <citation type="submission" date="2019-01" db="EMBL/GenBank/DDBJ databases">
        <authorList>
            <person name="Sayadi A."/>
        </authorList>
    </citation>
    <scope>NUCLEOTIDE SEQUENCE [LARGE SCALE GENOMIC DNA]</scope>
</reference>
<feature type="compositionally biased region" description="Basic and acidic residues" evidence="2">
    <location>
        <begin position="19"/>
        <end position="33"/>
    </location>
</feature>
<evidence type="ECO:0000256" key="2">
    <source>
        <dbReference type="SAM" id="MobiDB-lite"/>
    </source>
</evidence>
<feature type="compositionally biased region" description="Polar residues" evidence="2">
    <location>
        <begin position="220"/>
        <end position="241"/>
    </location>
</feature>
<evidence type="ECO:0000256" key="1">
    <source>
        <dbReference type="SAM" id="Coils"/>
    </source>
</evidence>
<gene>
    <name evidence="3" type="ORF">CALMAC_LOCUS17112</name>
</gene>
<organism evidence="3 4">
    <name type="scientific">Callosobruchus maculatus</name>
    <name type="common">Southern cowpea weevil</name>
    <name type="synonym">Pulse bruchid</name>
    <dbReference type="NCBI Taxonomy" id="64391"/>
    <lineage>
        <taxon>Eukaryota</taxon>
        <taxon>Metazoa</taxon>
        <taxon>Ecdysozoa</taxon>
        <taxon>Arthropoda</taxon>
        <taxon>Hexapoda</taxon>
        <taxon>Insecta</taxon>
        <taxon>Pterygota</taxon>
        <taxon>Neoptera</taxon>
        <taxon>Endopterygota</taxon>
        <taxon>Coleoptera</taxon>
        <taxon>Polyphaga</taxon>
        <taxon>Cucujiformia</taxon>
        <taxon>Chrysomeloidea</taxon>
        <taxon>Chrysomelidae</taxon>
        <taxon>Bruchinae</taxon>
        <taxon>Bruchini</taxon>
        <taxon>Callosobruchus</taxon>
    </lineage>
</organism>
<keyword evidence="1" id="KW-0175">Coiled coil</keyword>
<protein>
    <submittedName>
        <fullName evidence="3">Uncharacterized protein</fullName>
    </submittedName>
</protein>
<sequence length="323" mass="36531">MRDLLVSFGLIQGPQPIEDVQKDETYNPEKAEVNPESYVGFKPLPVNDDEGRSDMDLLLARFGLGRNSKSQQPERRSDERTDDRMTFDVVPQQYQGVLEDIGLSTRQGKKIRTEALTKTLEKINEYTPPKANSNQQEVEKLNKLLNIIQQIEKLNKTLTNDDVDNKQLKEVVESFNVDRMTPLDQQNAPNPLNYDNGLSRNEIKREQNKRDAAEAKADQEQVQVVTPSAKLNTDETVSATASAPKKEETATPNIKDLEDSFGGKTDPPTEPPATEAATKRSGFYYLVDWNTFLEVDDQKGKRVNLRFQPTIGDPKRFYSVSVP</sequence>
<evidence type="ECO:0000313" key="3">
    <source>
        <dbReference type="EMBL" id="VEN58880.1"/>
    </source>
</evidence>
<feature type="region of interest" description="Disordered" evidence="2">
    <location>
        <begin position="179"/>
        <end position="278"/>
    </location>
</feature>
<dbReference type="Proteomes" id="UP000410492">
    <property type="component" value="Unassembled WGS sequence"/>
</dbReference>
<dbReference type="AlphaFoldDB" id="A0A653DFA9"/>
<proteinExistence type="predicted"/>
<feature type="compositionally biased region" description="Basic and acidic residues" evidence="2">
    <location>
        <begin position="201"/>
        <end position="219"/>
    </location>
</feature>
<feature type="coiled-coil region" evidence="1">
    <location>
        <begin position="134"/>
        <end position="161"/>
    </location>
</feature>
<dbReference type="OrthoDB" id="8192746at2759"/>
<evidence type="ECO:0000313" key="4">
    <source>
        <dbReference type="Proteomes" id="UP000410492"/>
    </source>
</evidence>
<dbReference type="EMBL" id="CAACVG010011799">
    <property type="protein sequence ID" value="VEN58880.1"/>
    <property type="molecule type" value="Genomic_DNA"/>
</dbReference>
<name>A0A653DFA9_CALMS</name>
<feature type="region of interest" description="Disordered" evidence="2">
    <location>
        <begin position="16"/>
        <end position="85"/>
    </location>
</feature>